<evidence type="ECO:0000256" key="5">
    <source>
        <dbReference type="ARBA" id="ARBA00022764"/>
    </source>
</evidence>
<evidence type="ECO:0000313" key="13">
    <source>
        <dbReference type="Proteomes" id="UP001556220"/>
    </source>
</evidence>
<keyword evidence="5" id="KW-0574">Periplasm</keyword>
<evidence type="ECO:0000256" key="7">
    <source>
        <dbReference type="ARBA" id="ARBA00023319"/>
    </source>
</evidence>
<dbReference type="Pfam" id="PF00345">
    <property type="entry name" value="PapD_N"/>
    <property type="match status" value="1"/>
</dbReference>
<comment type="caution">
    <text evidence="12">The sequence shown here is derived from an EMBL/GenBank/DDBJ whole genome shotgun (WGS) entry which is preliminary data.</text>
</comment>
<keyword evidence="7" id="KW-0393">Immunoglobulin domain</keyword>
<keyword evidence="3" id="KW-1029">Fimbrium biogenesis</keyword>
<comment type="similarity">
    <text evidence="2 8">Belongs to the periplasmic pilus chaperone family.</text>
</comment>
<comment type="subcellular location">
    <subcellularLocation>
        <location evidence="1 8">Periplasm</location>
    </subcellularLocation>
</comment>
<keyword evidence="13" id="KW-1185">Reference proteome</keyword>
<feature type="chain" id="PRO_5045218531" evidence="9">
    <location>
        <begin position="25"/>
        <end position="249"/>
    </location>
</feature>
<dbReference type="PROSITE" id="PS51257">
    <property type="entry name" value="PROKAR_LIPOPROTEIN"/>
    <property type="match status" value="1"/>
</dbReference>
<dbReference type="Gene3D" id="2.60.40.10">
    <property type="entry name" value="Immunoglobulins"/>
    <property type="match status" value="2"/>
</dbReference>
<evidence type="ECO:0000256" key="3">
    <source>
        <dbReference type="ARBA" id="ARBA00022558"/>
    </source>
</evidence>
<dbReference type="RefSeq" id="WP_367854035.1">
    <property type="nucleotide sequence ID" value="NZ_JBFOHK010000002.1"/>
</dbReference>
<feature type="domain" description="Pili assembly chaperone N-terminal" evidence="10">
    <location>
        <begin position="26"/>
        <end position="151"/>
    </location>
</feature>
<gene>
    <name evidence="12" type="ORF">ABQJ54_09420</name>
</gene>
<dbReference type="SUPFAM" id="SSF49584">
    <property type="entry name" value="Periplasmic chaperone C-domain"/>
    <property type="match status" value="1"/>
</dbReference>
<dbReference type="Proteomes" id="UP001556220">
    <property type="component" value="Unassembled WGS sequence"/>
</dbReference>
<keyword evidence="6 8" id="KW-0143">Chaperone</keyword>
<dbReference type="InterPro" id="IPR008962">
    <property type="entry name" value="PapD-like_sf"/>
</dbReference>
<dbReference type="SUPFAM" id="SSF49354">
    <property type="entry name" value="PapD-like"/>
    <property type="match status" value="1"/>
</dbReference>
<keyword evidence="4 9" id="KW-0732">Signal</keyword>
<dbReference type="EMBL" id="JBFOHK010000002">
    <property type="protein sequence ID" value="MEW9571973.1"/>
    <property type="molecule type" value="Genomic_DNA"/>
</dbReference>
<dbReference type="InterPro" id="IPR013783">
    <property type="entry name" value="Ig-like_fold"/>
</dbReference>
<evidence type="ECO:0000313" key="12">
    <source>
        <dbReference type="EMBL" id="MEW9571973.1"/>
    </source>
</evidence>
<dbReference type="PANTHER" id="PTHR30251:SF2">
    <property type="entry name" value="FIMBRIAL CHAPERONE YADV-RELATED"/>
    <property type="match status" value="1"/>
</dbReference>
<evidence type="ECO:0000256" key="2">
    <source>
        <dbReference type="ARBA" id="ARBA00007399"/>
    </source>
</evidence>
<feature type="domain" description="Pili assembly chaperone C-terminal" evidence="11">
    <location>
        <begin position="177"/>
        <end position="240"/>
    </location>
</feature>
<evidence type="ECO:0000259" key="11">
    <source>
        <dbReference type="Pfam" id="PF02753"/>
    </source>
</evidence>
<accession>A0ABV3QDR1</accession>
<feature type="signal peptide" evidence="9">
    <location>
        <begin position="1"/>
        <end position="24"/>
    </location>
</feature>
<dbReference type="InterPro" id="IPR036316">
    <property type="entry name" value="Pili_assmbl_chap_C_dom_sf"/>
</dbReference>
<dbReference type="PRINTS" id="PR00969">
    <property type="entry name" value="CHAPERONPILI"/>
</dbReference>
<evidence type="ECO:0000256" key="8">
    <source>
        <dbReference type="RuleBase" id="RU003918"/>
    </source>
</evidence>
<evidence type="ECO:0000256" key="4">
    <source>
        <dbReference type="ARBA" id="ARBA00022729"/>
    </source>
</evidence>
<dbReference type="InterPro" id="IPR016147">
    <property type="entry name" value="Pili_assmbl_chaperone_N"/>
</dbReference>
<proteinExistence type="inferred from homology"/>
<dbReference type="InterPro" id="IPR016148">
    <property type="entry name" value="Pili_assmbl_chaperone_C"/>
</dbReference>
<evidence type="ECO:0000259" key="10">
    <source>
        <dbReference type="Pfam" id="PF00345"/>
    </source>
</evidence>
<evidence type="ECO:0000256" key="1">
    <source>
        <dbReference type="ARBA" id="ARBA00004418"/>
    </source>
</evidence>
<organism evidence="12 13">
    <name type="scientific">Rhodanobacter lycopersici</name>
    <dbReference type="NCBI Taxonomy" id="3162487"/>
    <lineage>
        <taxon>Bacteria</taxon>
        <taxon>Pseudomonadati</taxon>
        <taxon>Pseudomonadota</taxon>
        <taxon>Gammaproteobacteria</taxon>
        <taxon>Lysobacterales</taxon>
        <taxon>Rhodanobacteraceae</taxon>
        <taxon>Rhodanobacter</taxon>
    </lineage>
</organism>
<dbReference type="InterPro" id="IPR001829">
    <property type="entry name" value="Pili_assmbl_chaperone_bac"/>
</dbReference>
<protein>
    <submittedName>
        <fullName evidence="12">Molecular chaperone</fullName>
    </submittedName>
</protein>
<dbReference type="InterPro" id="IPR018046">
    <property type="entry name" value="Pili_assmbl_chaperone_CS"/>
</dbReference>
<evidence type="ECO:0000256" key="9">
    <source>
        <dbReference type="SAM" id="SignalP"/>
    </source>
</evidence>
<dbReference type="PROSITE" id="PS00635">
    <property type="entry name" value="PILI_CHAPERONE"/>
    <property type="match status" value="1"/>
</dbReference>
<evidence type="ECO:0000256" key="6">
    <source>
        <dbReference type="ARBA" id="ARBA00023186"/>
    </source>
</evidence>
<dbReference type="Pfam" id="PF02753">
    <property type="entry name" value="PapD_C"/>
    <property type="match status" value="1"/>
</dbReference>
<sequence>MNKPIRAMAATLLTAGCALCTAHANVIIGGTRVIFPAKDGEVTVRLTNQNTTPALVEAWIDSGDPESTPDKVNTPFLITPPLFRMDPHRDQSLRILFTHSDQPLPSDRESVFWLNVLEVPPKPSGPQFLDKNYMQMAIRSRLKLFYRPAGLAGDPAKAPNELSFKAANGAGPVALVVHNPTPYYVTIAQITVNAGGTSHKVDPGMVAPLSDLRLAVPDLKQAPGTGSAVQYDCINDYGADVVLKATVSP</sequence>
<name>A0ABV3QDR1_9GAMM</name>
<reference evidence="12 13" key="1">
    <citation type="submission" date="2024-06" db="EMBL/GenBank/DDBJ databases">
        <authorList>
            <person name="Woo H."/>
        </authorList>
    </citation>
    <scope>NUCLEOTIDE SEQUENCE [LARGE SCALE GENOMIC DNA]</scope>
    <source>
        <strain evidence="12 13">Si-c</strain>
    </source>
</reference>
<dbReference type="InterPro" id="IPR050643">
    <property type="entry name" value="Periplasmic_pilus_chap"/>
</dbReference>
<dbReference type="PANTHER" id="PTHR30251">
    <property type="entry name" value="PILUS ASSEMBLY CHAPERONE"/>
    <property type="match status" value="1"/>
</dbReference>